<keyword evidence="2 4" id="KW-0808">Transferase</keyword>
<dbReference type="Pfam" id="PF01555">
    <property type="entry name" value="N6_N4_Mtase"/>
    <property type="match status" value="1"/>
</dbReference>
<proteinExistence type="predicted"/>
<sequence length="244" mass="28247">MTNIAEEINNLHKALIKMSAGTAYKIGKLLIEQRAACKHGTWENWIEENLEFSKSTARRYIDVYEKCGPKNPNLEDLNNVKLSHLYREIENNRKKKRPIQEFRDSDKARTVIRELFANREHNFENPADGKTVNQIINGDTLEVMAKMEPHTVHLICTSVPYNNNLDYGIGLDGKIINDNKPYQEYLDWLGQFVTQCYRVLVPGGRLIINCDNLTNKQRDEDGEFTYRHALDCDLRYKVSIGALN</sequence>
<name>A0A1Q2MEQ0_9BACT</name>
<dbReference type="Proteomes" id="UP000188181">
    <property type="component" value="Chromosome"/>
</dbReference>
<dbReference type="Pfam" id="PF11300">
    <property type="entry name" value="DUF3102"/>
    <property type="match status" value="1"/>
</dbReference>
<dbReference type="STRING" id="1851148.SMSP2_01547"/>
<dbReference type="KEGG" id="pbas:SMSP2_01547"/>
<protein>
    <submittedName>
        <fullName evidence="4">Modification methylase BamHI</fullName>
        <ecNumber evidence="4">2.1.1.113</ecNumber>
    </submittedName>
</protein>
<feature type="domain" description="DNA methylase N-4/N-6" evidence="3">
    <location>
        <begin position="152"/>
        <end position="217"/>
    </location>
</feature>
<keyword evidence="5" id="KW-1185">Reference proteome</keyword>
<dbReference type="Gene3D" id="3.40.50.150">
    <property type="entry name" value="Vaccinia Virus protein VP39"/>
    <property type="match status" value="1"/>
</dbReference>
<evidence type="ECO:0000259" key="3">
    <source>
        <dbReference type="Pfam" id="PF01555"/>
    </source>
</evidence>
<dbReference type="AlphaFoldDB" id="A0A1Q2MEQ0"/>
<accession>A0A1Q2MEQ0</accession>
<dbReference type="OrthoDB" id="326243at2"/>
<dbReference type="GO" id="GO:0003677">
    <property type="term" value="F:DNA binding"/>
    <property type="evidence" value="ECO:0007669"/>
    <property type="project" value="InterPro"/>
</dbReference>
<evidence type="ECO:0000256" key="2">
    <source>
        <dbReference type="ARBA" id="ARBA00022679"/>
    </source>
</evidence>
<organism evidence="4 5">
    <name type="scientific">Limihaloglobus sulfuriphilus</name>
    <dbReference type="NCBI Taxonomy" id="1851148"/>
    <lineage>
        <taxon>Bacteria</taxon>
        <taxon>Pseudomonadati</taxon>
        <taxon>Planctomycetota</taxon>
        <taxon>Phycisphaerae</taxon>
        <taxon>Sedimentisphaerales</taxon>
        <taxon>Sedimentisphaeraceae</taxon>
        <taxon>Limihaloglobus</taxon>
    </lineage>
</organism>
<dbReference type="InterPro" id="IPR029063">
    <property type="entry name" value="SAM-dependent_MTases_sf"/>
</dbReference>
<dbReference type="EMBL" id="CP019646">
    <property type="protein sequence ID" value="AQQ71181.1"/>
    <property type="molecule type" value="Genomic_DNA"/>
</dbReference>
<dbReference type="EC" id="2.1.1.113" evidence="4"/>
<keyword evidence="1 4" id="KW-0489">Methyltransferase</keyword>
<gene>
    <name evidence="4" type="primary">bamHIM</name>
    <name evidence="4" type="ORF">SMSP2_01547</name>
</gene>
<dbReference type="InterPro" id="IPR002941">
    <property type="entry name" value="DNA_methylase_N4/N6"/>
</dbReference>
<dbReference type="GO" id="GO:0032259">
    <property type="term" value="P:methylation"/>
    <property type="evidence" value="ECO:0007669"/>
    <property type="project" value="UniProtKB-KW"/>
</dbReference>
<evidence type="ECO:0000256" key="1">
    <source>
        <dbReference type="ARBA" id="ARBA00022603"/>
    </source>
</evidence>
<dbReference type="GO" id="GO:0015667">
    <property type="term" value="F:site-specific DNA-methyltransferase (cytosine-N4-specific) activity"/>
    <property type="evidence" value="ECO:0007669"/>
    <property type="project" value="UniProtKB-EC"/>
</dbReference>
<dbReference type="GO" id="GO:0008170">
    <property type="term" value="F:N-methyltransferase activity"/>
    <property type="evidence" value="ECO:0007669"/>
    <property type="project" value="InterPro"/>
</dbReference>
<evidence type="ECO:0000313" key="5">
    <source>
        <dbReference type="Proteomes" id="UP000188181"/>
    </source>
</evidence>
<dbReference type="RefSeq" id="WP_146683386.1">
    <property type="nucleotide sequence ID" value="NZ_CP019646.1"/>
</dbReference>
<evidence type="ECO:0000313" key="4">
    <source>
        <dbReference type="EMBL" id="AQQ71181.1"/>
    </source>
</evidence>
<dbReference type="SUPFAM" id="SSF53335">
    <property type="entry name" value="S-adenosyl-L-methionine-dependent methyltransferases"/>
    <property type="match status" value="1"/>
</dbReference>
<reference evidence="5" key="1">
    <citation type="submission" date="2017-02" db="EMBL/GenBank/DDBJ databases">
        <title>Comparative genomics and description of representatives of a novel lineage of planctomycetes thriving in anoxic sediments.</title>
        <authorList>
            <person name="Spring S."/>
            <person name="Bunk B."/>
            <person name="Sproer C."/>
        </authorList>
    </citation>
    <scope>NUCLEOTIDE SEQUENCE [LARGE SCALE GENOMIC DNA]</scope>
    <source>
        <strain evidence="5">SM-Chi-D1</strain>
    </source>
</reference>
<dbReference type="InterPro" id="IPR021451">
    <property type="entry name" value="DUF3102"/>
</dbReference>